<evidence type="ECO:0000313" key="3">
    <source>
        <dbReference type="Proteomes" id="UP000054761"/>
    </source>
</evidence>
<dbReference type="Proteomes" id="UP000054761">
    <property type="component" value="Unassembled WGS sequence"/>
</dbReference>
<comment type="caution">
    <text evidence="2">The sequence shown here is derived from an EMBL/GenBank/DDBJ whole genome shotgun (WGS) entry which is preliminary data.</text>
</comment>
<feature type="compositionally biased region" description="Basic residues" evidence="1">
    <location>
        <begin position="237"/>
        <end position="262"/>
    </location>
</feature>
<sequence length="374" mass="42573">MDDKKIWDLQGRYEVGNISKQNDPEAQEYNSAAGGVDFGYGYNRDYIIDLAKKEEFVWVTGDALCSPEGPCYDINTENYTDEDEVHGIQGMPKSSYTSVNSDESFLTQTYMIDTDINVMANGNKSLSEAKKNDATKIGDIEIAKADSPHTLIPLPLSPSHSRISSHHRWGSHLKQYSHYRNASHDLLYSHNRFGSHHRLDSHYRFWSHDRLYSHRKYSSHYRHLSHRKFGSHHRKASHLKMGSHSRKVSHVKWGSHSRKASHLKVGSHDRKASHLKEGSHDRKASHLKVGSHNKKASHLKEGSHDRKASHLKVGSHNRKASHLKIGSHNKKASHLKVGSHDRKASHLKIISLPISMSKSACKYFTRFNIFIKGS</sequence>
<dbReference type="AlphaFoldDB" id="A0A0W0W3H9"/>
<evidence type="ECO:0000256" key="1">
    <source>
        <dbReference type="SAM" id="MobiDB-lite"/>
    </source>
</evidence>
<proteinExistence type="predicted"/>
<keyword evidence="3" id="KW-1185">Reference proteome</keyword>
<feature type="region of interest" description="Disordered" evidence="1">
    <location>
        <begin position="237"/>
        <end position="320"/>
    </location>
</feature>
<dbReference type="EMBL" id="LNYH01000051">
    <property type="protein sequence ID" value="KTD26939.1"/>
    <property type="molecule type" value="Genomic_DNA"/>
</dbReference>
<evidence type="ECO:0000313" key="2">
    <source>
        <dbReference type="EMBL" id="KTD26939.1"/>
    </source>
</evidence>
<feature type="compositionally biased region" description="Basic and acidic residues" evidence="1">
    <location>
        <begin position="266"/>
        <end position="284"/>
    </location>
</feature>
<feature type="compositionally biased region" description="Basic and acidic residues" evidence="1">
    <location>
        <begin position="298"/>
        <end position="308"/>
    </location>
</feature>
<protein>
    <submittedName>
        <fullName evidence="2">Uncharacterized protein</fullName>
    </submittedName>
</protein>
<feature type="compositionally biased region" description="Basic residues" evidence="1">
    <location>
        <begin position="309"/>
        <end position="320"/>
    </location>
</feature>
<dbReference type="PATRIC" id="fig|454.4.peg.1109"/>
<accession>A0A0W0W3H9</accession>
<feature type="compositionally biased region" description="Basic residues" evidence="1">
    <location>
        <begin position="285"/>
        <end position="297"/>
    </location>
</feature>
<reference evidence="2 3" key="1">
    <citation type="submission" date="2015-11" db="EMBL/GenBank/DDBJ databases">
        <title>Genomic analysis of 38 Legionella species identifies large and diverse effector repertoires.</title>
        <authorList>
            <person name="Burstein D."/>
            <person name="Amaro F."/>
            <person name="Zusman T."/>
            <person name="Lifshitz Z."/>
            <person name="Cohen O."/>
            <person name="Gilbert J.A."/>
            <person name="Pupko T."/>
            <person name="Shuman H.A."/>
            <person name="Segal G."/>
        </authorList>
    </citation>
    <scope>NUCLEOTIDE SEQUENCE [LARGE SCALE GENOMIC DNA]</scope>
    <source>
        <strain evidence="2 3">Bercovier 4</strain>
    </source>
</reference>
<name>A0A0W0W3H9_9GAMM</name>
<gene>
    <name evidence="2" type="ORF">Lisr_1030</name>
</gene>
<dbReference type="STRING" id="454.Lisr_1030"/>
<organism evidence="2 3">
    <name type="scientific">Legionella israelensis</name>
    <dbReference type="NCBI Taxonomy" id="454"/>
    <lineage>
        <taxon>Bacteria</taxon>
        <taxon>Pseudomonadati</taxon>
        <taxon>Pseudomonadota</taxon>
        <taxon>Gammaproteobacteria</taxon>
        <taxon>Legionellales</taxon>
        <taxon>Legionellaceae</taxon>
        <taxon>Legionella</taxon>
    </lineage>
</organism>